<dbReference type="EMBL" id="WIUZ02000006">
    <property type="protein sequence ID" value="KAF9786364.1"/>
    <property type="molecule type" value="Genomic_DNA"/>
</dbReference>
<dbReference type="OrthoDB" id="3236341at2759"/>
<accession>A0A9P6HHZ3</accession>
<feature type="compositionally biased region" description="Acidic residues" evidence="1">
    <location>
        <begin position="35"/>
        <end position="44"/>
    </location>
</feature>
<evidence type="ECO:0000256" key="1">
    <source>
        <dbReference type="SAM" id="MobiDB-lite"/>
    </source>
</evidence>
<reference evidence="2" key="1">
    <citation type="journal article" date="2020" name="Nat. Commun.">
        <title>Large-scale genome sequencing of mycorrhizal fungi provides insights into the early evolution of symbiotic traits.</title>
        <authorList>
            <person name="Miyauchi S."/>
            <person name="Kiss E."/>
            <person name="Kuo A."/>
            <person name="Drula E."/>
            <person name="Kohler A."/>
            <person name="Sanchez-Garcia M."/>
            <person name="Morin E."/>
            <person name="Andreopoulos B."/>
            <person name="Barry K.W."/>
            <person name="Bonito G."/>
            <person name="Buee M."/>
            <person name="Carver A."/>
            <person name="Chen C."/>
            <person name="Cichocki N."/>
            <person name="Clum A."/>
            <person name="Culley D."/>
            <person name="Crous P.W."/>
            <person name="Fauchery L."/>
            <person name="Girlanda M."/>
            <person name="Hayes R.D."/>
            <person name="Keri Z."/>
            <person name="LaButti K."/>
            <person name="Lipzen A."/>
            <person name="Lombard V."/>
            <person name="Magnuson J."/>
            <person name="Maillard F."/>
            <person name="Murat C."/>
            <person name="Nolan M."/>
            <person name="Ohm R.A."/>
            <person name="Pangilinan J."/>
            <person name="Pereira M.F."/>
            <person name="Perotto S."/>
            <person name="Peter M."/>
            <person name="Pfister S."/>
            <person name="Riley R."/>
            <person name="Sitrit Y."/>
            <person name="Stielow J.B."/>
            <person name="Szollosi G."/>
            <person name="Zifcakova L."/>
            <person name="Stursova M."/>
            <person name="Spatafora J.W."/>
            <person name="Tedersoo L."/>
            <person name="Vaario L.M."/>
            <person name="Yamada A."/>
            <person name="Yan M."/>
            <person name="Wang P."/>
            <person name="Xu J."/>
            <person name="Bruns T."/>
            <person name="Baldrian P."/>
            <person name="Vilgalys R."/>
            <person name="Dunand C."/>
            <person name="Henrissat B."/>
            <person name="Grigoriev I.V."/>
            <person name="Hibbett D."/>
            <person name="Nagy L.G."/>
            <person name="Martin F.M."/>
        </authorList>
    </citation>
    <scope>NUCLEOTIDE SEQUENCE</scope>
    <source>
        <strain evidence="2">UH-Tt-Lm1</strain>
    </source>
</reference>
<reference evidence="2" key="2">
    <citation type="submission" date="2020-11" db="EMBL/GenBank/DDBJ databases">
        <authorList>
            <consortium name="DOE Joint Genome Institute"/>
            <person name="Kuo A."/>
            <person name="Miyauchi S."/>
            <person name="Kiss E."/>
            <person name="Drula E."/>
            <person name="Kohler A."/>
            <person name="Sanchez-Garcia M."/>
            <person name="Andreopoulos B."/>
            <person name="Barry K.W."/>
            <person name="Bonito G."/>
            <person name="Buee M."/>
            <person name="Carver A."/>
            <person name="Chen C."/>
            <person name="Cichocki N."/>
            <person name="Clum A."/>
            <person name="Culley D."/>
            <person name="Crous P.W."/>
            <person name="Fauchery L."/>
            <person name="Girlanda M."/>
            <person name="Hayes R."/>
            <person name="Keri Z."/>
            <person name="Labutti K."/>
            <person name="Lipzen A."/>
            <person name="Lombard V."/>
            <person name="Magnuson J."/>
            <person name="Maillard F."/>
            <person name="Morin E."/>
            <person name="Murat C."/>
            <person name="Nolan M."/>
            <person name="Ohm R."/>
            <person name="Pangilinan J."/>
            <person name="Pereira M."/>
            <person name="Perotto S."/>
            <person name="Peter M."/>
            <person name="Riley R."/>
            <person name="Sitrit Y."/>
            <person name="Stielow B."/>
            <person name="Szollosi G."/>
            <person name="Zifcakova L."/>
            <person name="Stursova M."/>
            <person name="Spatafora J.W."/>
            <person name="Tedersoo L."/>
            <person name="Vaario L.-M."/>
            <person name="Yamada A."/>
            <person name="Yan M."/>
            <person name="Wang P."/>
            <person name="Xu J."/>
            <person name="Bruns T."/>
            <person name="Baldrian P."/>
            <person name="Vilgalys R."/>
            <person name="Henrissat B."/>
            <person name="Grigoriev I.V."/>
            <person name="Hibbett D."/>
            <person name="Nagy L.G."/>
            <person name="Martin F.M."/>
        </authorList>
    </citation>
    <scope>NUCLEOTIDE SEQUENCE</scope>
    <source>
        <strain evidence="2">UH-Tt-Lm1</strain>
    </source>
</reference>
<organism evidence="2 3">
    <name type="scientific">Thelephora terrestris</name>
    <dbReference type="NCBI Taxonomy" id="56493"/>
    <lineage>
        <taxon>Eukaryota</taxon>
        <taxon>Fungi</taxon>
        <taxon>Dikarya</taxon>
        <taxon>Basidiomycota</taxon>
        <taxon>Agaricomycotina</taxon>
        <taxon>Agaricomycetes</taxon>
        <taxon>Thelephorales</taxon>
        <taxon>Thelephoraceae</taxon>
        <taxon>Thelephora</taxon>
    </lineage>
</organism>
<dbReference type="AlphaFoldDB" id="A0A9P6HHZ3"/>
<name>A0A9P6HHZ3_9AGAM</name>
<feature type="region of interest" description="Disordered" evidence="1">
    <location>
        <begin position="26"/>
        <end position="69"/>
    </location>
</feature>
<keyword evidence="3" id="KW-1185">Reference proteome</keyword>
<sequence>MSSFLDDIIADTPNIPRTPLILPAAQQNGNMTAVDSDDDSLPDTDPERSQDNTEDQETQTGPQNSPNDVSAFAINAARNLRLTADGENSLIQFSQLDTRLALIYQQATLIKMSEAYSRLEHTTTQGSQSSDELVLTKKIMDEIDYRARLIMTSPDLSRYRALGKDLKTGPGAIIVKWLRTKSGINKQYFEGEAYKTLRAKVKSSCRYARSDVKDIRRAAEEKLHITDLLKELTKSFEKWFRNGMRTSLAIAVRFALLRQVYDKDPSDSFWKSVDKTLADIRQMVALGNGLNTSEILVKCLDADEQRYPPATGSTSAQITLASVRQSEDQLVMNEFVSVSDTSLK</sequence>
<gene>
    <name evidence="2" type="ORF">BJ322DRAFT_1108214</name>
</gene>
<evidence type="ECO:0000313" key="2">
    <source>
        <dbReference type="EMBL" id="KAF9786364.1"/>
    </source>
</evidence>
<evidence type="ECO:0000313" key="3">
    <source>
        <dbReference type="Proteomes" id="UP000736335"/>
    </source>
</evidence>
<comment type="caution">
    <text evidence="2">The sequence shown here is derived from an EMBL/GenBank/DDBJ whole genome shotgun (WGS) entry which is preliminary data.</text>
</comment>
<dbReference type="Proteomes" id="UP000736335">
    <property type="component" value="Unassembled WGS sequence"/>
</dbReference>
<protein>
    <submittedName>
        <fullName evidence="2">Uncharacterized protein</fullName>
    </submittedName>
</protein>
<feature type="compositionally biased region" description="Polar residues" evidence="1">
    <location>
        <begin position="58"/>
        <end position="68"/>
    </location>
</feature>
<proteinExistence type="predicted"/>